<protein>
    <submittedName>
        <fullName evidence="2">(California timema) hypothetical protein</fullName>
    </submittedName>
</protein>
<gene>
    <name evidence="2" type="ORF">TCMB3V08_LOCUS6866</name>
</gene>
<sequence length="134" mass="14556">MHNALLADLQNTISPPGSGLTSPGSGYGSLNGPRLRENVVSTERYETSPASWSGSTSDLYAIWMDIDTPLATDQIGALNLSSDDRGQTSTLRILYNGVLWHLIASTLWHVMVLQICQIENSVASETTLPRLARQ</sequence>
<evidence type="ECO:0000256" key="1">
    <source>
        <dbReference type="SAM" id="MobiDB-lite"/>
    </source>
</evidence>
<evidence type="ECO:0000313" key="2">
    <source>
        <dbReference type="EMBL" id="CAD7574246.1"/>
    </source>
</evidence>
<dbReference type="EMBL" id="OE182206">
    <property type="protein sequence ID" value="CAD7574246.1"/>
    <property type="molecule type" value="Genomic_DNA"/>
</dbReference>
<proteinExistence type="predicted"/>
<name>A0A7R9P8Z7_TIMCA</name>
<feature type="compositionally biased region" description="Low complexity" evidence="1">
    <location>
        <begin position="14"/>
        <end position="24"/>
    </location>
</feature>
<reference evidence="2" key="1">
    <citation type="submission" date="2020-11" db="EMBL/GenBank/DDBJ databases">
        <authorList>
            <person name="Tran Van P."/>
        </authorList>
    </citation>
    <scope>NUCLEOTIDE SEQUENCE</scope>
</reference>
<organism evidence="2">
    <name type="scientific">Timema californicum</name>
    <name type="common">California timema</name>
    <name type="synonym">Walking stick</name>
    <dbReference type="NCBI Taxonomy" id="61474"/>
    <lineage>
        <taxon>Eukaryota</taxon>
        <taxon>Metazoa</taxon>
        <taxon>Ecdysozoa</taxon>
        <taxon>Arthropoda</taxon>
        <taxon>Hexapoda</taxon>
        <taxon>Insecta</taxon>
        <taxon>Pterygota</taxon>
        <taxon>Neoptera</taxon>
        <taxon>Polyneoptera</taxon>
        <taxon>Phasmatodea</taxon>
        <taxon>Timematodea</taxon>
        <taxon>Timematoidea</taxon>
        <taxon>Timematidae</taxon>
        <taxon>Timema</taxon>
    </lineage>
</organism>
<dbReference type="AlphaFoldDB" id="A0A7R9P8Z7"/>
<feature type="region of interest" description="Disordered" evidence="1">
    <location>
        <begin position="12"/>
        <end position="33"/>
    </location>
</feature>
<accession>A0A7R9P8Z7</accession>